<reference evidence="1 2" key="1">
    <citation type="journal article" date="2024" name="J Genomics">
        <title>Draft genome sequencing and assembly of Favolaschia claudopus CIRM-BRFM 2984 isolated from oak limbs.</title>
        <authorList>
            <person name="Navarro D."/>
            <person name="Drula E."/>
            <person name="Chaduli D."/>
            <person name="Cazenave R."/>
            <person name="Ahrendt S."/>
            <person name="Wang J."/>
            <person name="Lipzen A."/>
            <person name="Daum C."/>
            <person name="Barry K."/>
            <person name="Grigoriev I.V."/>
            <person name="Favel A."/>
            <person name="Rosso M.N."/>
            <person name="Martin F."/>
        </authorList>
    </citation>
    <scope>NUCLEOTIDE SEQUENCE [LARGE SCALE GENOMIC DNA]</scope>
    <source>
        <strain evidence="1 2">CIRM-BRFM 2984</strain>
    </source>
</reference>
<protein>
    <submittedName>
        <fullName evidence="1">Uncharacterized protein</fullName>
    </submittedName>
</protein>
<evidence type="ECO:0000313" key="2">
    <source>
        <dbReference type="Proteomes" id="UP001362999"/>
    </source>
</evidence>
<proteinExistence type="predicted"/>
<gene>
    <name evidence="1" type="ORF">R3P38DRAFT_2862374</name>
</gene>
<comment type="caution">
    <text evidence="1">The sequence shown here is derived from an EMBL/GenBank/DDBJ whole genome shotgun (WGS) entry which is preliminary data.</text>
</comment>
<dbReference type="Proteomes" id="UP001362999">
    <property type="component" value="Unassembled WGS sequence"/>
</dbReference>
<dbReference type="AlphaFoldDB" id="A0AAW0DEC4"/>
<name>A0AAW0DEC4_9AGAR</name>
<feature type="non-terminal residue" evidence="1">
    <location>
        <position position="1"/>
    </location>
</feature>
<evidence type="ECO:0000313" key="1">
    <source>
        <dbReference type="EMBL" id="KAK7050233.1"/>
    </source>
</evidence>
<keyword evidence="2" id="KW-1185">Reference proteome</keyword>
<dbReference type="EMBL" id="JAWWNJ010000008">
    <property type="protein sequence ID" value="KAK7050233.1"/>
    <property type="molecule type" value="Genomic_DNA"/>
</dbReference>
<sequence length="426" mass="48967">MPPSEQRLPLNHDVLDCIMASSPDFDTLHSSLLISKIFFSAFQTRPKGITWDVAHSVVGSALPQALRVLRYPYGDNTPESEPLAMAAASPESSIPESITAQEKHALTENSKMIQTLEDIYSFTNKDRTSKTSVLTDLETLRFKRAMYRFSLYSKIFPSTAYIQFPFDDLLPHRLLKQRMAILDVYPTEELLELSSVVEFVRSMLDVAKKYTGDDLNEFLLSTGPSGALMVWKYWNYYVLEDRVDLEFVEEEVIPPGMVDYFSTPLQKVLEELNGENDCCSQCGAPDGLGLYCEANWHRFPSRLRYLLRVNLCSNTTISHSFFEKALKLECSAELNALYGDLFTLRNDTTPAFDAWERSASYCQRCLYRFFDEHIWIWFLNERVNEGWTPPENCPDGFDCRLQGKDRAHEEEKNHLCFPVNYVLSSN</sequence>
<organism evidence="1 2">
    <name type="scientific">Favolaschia claudopus</name>
    <dbReference type="NCBI Taxonomy" id="2862362"/>
    <lineage>
        <taxon>Eukaryota</taxon>
        <taxon>Fungi</taxon>
        <taxon>Dikarya</taxon>
        <taxon>Basidiomycota</taxon>
        <taxon>Agaricomycotina</taxon>
        <taxon>Agaricomycetes</taxon>
        <taxon>Agaricomycetidae</taxon>
        <taxon>Agaricales</taxon>
        <taxon>Marasmiineae</taxon>
        <taxon>Mycenaceae</taxon>
        <taxon>Favolaschia</taxon>
    </lineage>
</organism>
<accession>A0AAW0DEC4</accession>